<evidence type="ECO:0000259" key="7">
    <source>
        <dbReference type="Pfam" id="PF00248"/>
    </source>
</evidence>
<gene>
    <name evidence="8" type="ORF">EKG35_05570</name>
</gene>
<dbReference type="InterPro" id="IPR020471">
    <property type="entry name" value="AKR"/>
</dbReference>
<dbReference type="GO" id="GO:0016616">
    <property type="term" value="F:oxidoreductase activity, acting on the CH-OH group of donors, NAD or NADP as acceptor"/>
    <property type="evidence" value="ECO:0007669"/>
    <property type="project" value="UniProtKB-ARBA"/>
</dbReference>
<keyword evidence="3" id="KW-0560">Oxidoreductase</keyword>
<dbReference type="PROSITE" id="PS00063">
    <property type="entry name" value="ALDOKETO_REDUCTASE_3"/>
    <property type="match status" value="1"/>
</dbReference>
<dbReference type="PRINTS" id="PR00069">
    <property type="entry name" value="ALDKETRDTASE"/>
</dbReference>
<evidence type="ECO:0000256" key="4">
    <source>
        <dbReference type="PIRSR" id="PIRSR000097-1"/>
    </source>
</evidence>
<feature type="domain" description="NADP-dependent oxidoreductase" evidence="7">
    <location>
        <begin position="25"/>
        <end position="260"/>
    </location>
</feature>
<dbReference type="PROSITE" id="PS00798">
    <property type="entry name" value="ALDOKETO_REDUCTASE_1"/>
    <property type="match status" value="1"/>
</dbReference>
<evidence type="ECO:0000256" key="5">
    <source>
        <dbReference type="PIRSR" id="PIRSR000097-2"/>
    </source>
</evidence>
<dbReference type="InterPro" id="IPR023210">
    <property type="entry name" value="NADP_OxRdtase_dom"/>
</dbReference>
<comment type="similarity">
    <text evidence="1">Belongs to the aldo/keto reductase family.</text>
</comment>
<feature type="binding site" evidence="5">
    <location>
        <position position="110"/>
    </location>
    <ligand>
        <name>substrate</name>
    </ligand>
</feature>
<evidence type="ECO:0000313" key="8">
    <source>
        <dbReference type="EMBL" id="RTQ94485.1"/>
    </source>
</evidence>
<dbReference type="SUPFAM" id="SSF51430">
    <property type="entry name" value="NAD(P)-linked oxidoreductase"/>
    <property type="match status" value="1"/>
</dbReference>
<dbReference type="Proteomes" id="UP000276349">
    <property type="component" value="Unassembled WGS sequence"/>
</dbReference>
<protein>
    <submittedName>
        <fullName evidence="8">Aldo/keto reductase</fullName>
    </submittedName>
</protein>
<feature type="active site" description="Proton donor" evidence="4">
    <location>
        <position position="52"/>
    </location>
</feature>
<dbReference type="PANTHER" id="PTHR43827:SF3">
    <property type="entry name" value="NADP-DEPENDENT OXIDOREDUCTASE DOMAIN-CONTAINING PROTEIN"/>
    <property type="match status" value="1"/>
</dbReference>
<keyword evidence="2" id="KW-0521">NADP</keyword>
<evidence type="ECO:0000256" key="3">
    <source>
        <dbReference type="ARBA" id="ARBA00023002"/>
    </source>
</evidence>
<dbReference type="PIRSF" id="PIRSF000097">
    <property type="entry name" value="AKR"/>
    <property type="match status" value="1"/>
</dbReference>
<accession>A0A431UV07</accession>
<dbReference type="Gene3D" id="3.20.20.100">
    <property type="entry name" value="NADP-dependent oxidoreductase domain"/>
    <property type="match status" value="1"/>
</dbReference>
<name>A0A431UV07_9BACI</name>
<evidence type="ECO:0000256" key="1">
    <source>
        <dbReference type="ARBA" id="ARBA00007905"/>
    </source>
</evidence>
<evidence type="ECO:0000256" key="2">
    <source>
        <dbReference type="ARBA" id="ARBA00022857"/>
    </source>
</evidence>
<reference evidence="8 9" key="1">
    <citation type="submission" date="2018-12" db="EMBL/GenBank/DDBJ databases">
        <authorList>
            <person name="Yu L."/>
        </authorList>
    </citation>
    <scope>NUCLEOTIDE SEQUENCE [LARGE SCALE GENOMIC DNA]</scope>
    <source>
        <strain evidence="8 9">S5H2222</strain>
    </source>
</reference>
<dbReference type="FunFam" id="3.20.20.100:FF:000015">
    <property type="entry name" value="Oxidoreductase, aldo/keto reductase family"/>
    <property type="match status" value="1"/>
</dbReference>
<dbReference type="InterPro" id="IPR018170">
    <property type="entry name" value="Aldo/ket_reductase_CS"/>
</dbReference>
<organism evidence="8 9">
    <name type="scientific">Lysinibacillus telephonicus</name>
    <dbReference type="NCBI Taxonomy" id="1714840"/>
    <lineage>
        <taxon>Bacteria</taxon>
        <taxon>Bacillati</taxon>
        <taxon>Bacillota</taxon>
        <taxon>Bacilli</taxon>
        <taxon>Bacillales</taxon>
        <taxon>Bacillaceae</taxon>
        <taxon>Lysinibacillus</taxon>
    </lineage>
</organism>
<proteinExistence type="inferred from homology"/>
<dbReference type="OrthoDB" id="9804790at2"/>
<dbReference type="Pfam" id="PF00248">
    <property type="entry name" value="Aldo_ket_red"/>
    <property type="match status" value="1"/>
</dbReference>
<dbReference type="EMBL" id="RXNR01000011">
    <property type="protein sequence ID" value="RTQ94485.1"/>
    <property type="molecule type" value="Genomic_DNA"/>
</dbReference>
<comment type="caution">
    <text evidence="8">The sequence shown here is derived from an EMBL/GenBank/DDBJ whole genome shotgun (WGS) entry which is preliminary data.</text>
</comment>
<keyword evidence="9" id="KW-1185">Reference proteome</keyword>
<dbReference type="InterPro" id="IPR036812">
    <property type="entry name" value="NAD(P)_OxRdtase_dom_sf"/>
</dbReference>
<dbReference type="PANTHER" id="PTHR43827">
    <property type="entry name" value="2,5-DIKETO-D-GLUCONIC ACID REDUCTASE"/>
    <property type="match status" value="1"/>
</dbReference>
<dbReference type="AlphaFoldDB" id="A0A431UV07"/>
<sequence length="276" mass="31628">MTVIPSKVLTNGVNMPYLGLGVFKMTDPEEAIQAVSKALEVGYRAIDTAALYKNEGEVGEAIRNSRVPREEIFVTTKVWNSDQGYDETLRAFETSLEKLGLDYIDLYLTHWPVEDKLVDTYRAIERLYEEKLIRVPGVSNHHAHHLEKIFATANVKPMVNQIELHPYLTQLELREFCKENDIAVTAWSPLGRGGVLQDATITKIAQQLEKSTAQVILRWHYQHGIISIPKSVTPSRIEENMQIFDFELSQEQVAQIDKLNKNQRFGQNPDNFHFDF</sequence>
<evidence type="ECO:0000313" key="9">
    <source>
        <dbReference type="Proteomes" id="UP000276349"/>
    </source>
</evidence>
<evidence type="ECO:0000256" key="6">
    <source>
        <dbReference type="PIRSR" id="PIRSR000097-3"/>
    </source>
</evidence>
<feature type="site" description="Lowers pKa of active site Tyr" evidence="6">
    <location>
        <position position="77"/>
    </location>
</feature>